<dbReference type="EMBL" id="QJKJ01004165">
    <property type="protein sequence ID" value="RDX95295.1"/>
    <property type="molecule type" value="Genomic_DNA"/>
</dbReference>
<dbReference type="SUPFAM" id="SSF54236">
    <property type="entry name" value="Ubiquitin-like"/>
    <property type="match status" value="1"/>
</dbReference>
<dbReference type="GO" id="GO:0000774">
    <property type="term" value="F:adenyl-nucleotide exchange factor activity"/>
    <property type="evidence" value="ECO:0007669"/>
    <property type="project" value="TreeGrafter"/>
</dbReference>
<feature type="compositionally biased region" description="Basic residues" evidence="3">
    <location>
        <begin position="360"/>
        <end position="371"/>
    </location>
</feature>
<feature type="region of interest" description="Disordered" evidence="3">
    <location>
        <begin position="351"/>
        <end position="408"/>
    </location>
</feature>
<dbReference type="GO" id="GO:0005737">
    <property type="term" value="C:cytoplasm"/>
    <property type="evidence" value="ECO:0007669"/>
    <property type="project" value="UniProtKB-ARBA"/>
</dbReference>
<dbReference type="SMART" id="SM00264">
    <property type="entry name" value="BAG"/>
    <property type="match status" value="1"/>
</dbReference>
<dbReference type="InterPro" id="IPR039773">
    <property type="entry name" value="BAG_chaperone_regulator"/>
</dbReference>
<dbReference type="Gene3D" id="1.20.58.120">
    <property type="entry name" value="BAG domain"/>
    <property type="match status" value="1"/>
</dbReference>
<dbReference type="OrthoDB" id="776628at2759"/>
<feature type="region of interest" description="Disordered" evidence="3">
    <location>
        <begin position="420"/>
        <end position="444"/>
    </location>
</feature>
<feature type="domain" description="Ubiquitin-like" evidence="4">
    <location>
        <begin position="174"/>
        <end position="244"/>
    </location>
</feature>
<dbReference type="GO" id="GO:0005634">
    <property type="term" value="C:nucleus"/>
    <property type="evidence" value="ECO:0007669"/>
    <property type="project" value="UniProtKB-ARBA"/>
</dbReference>
<dbReference type="GO" id="GO:0050821">
    <property type="term" value="P:protein stabilization"/>
    <property type="evidence" value="ECO:0007669"/>
    <property type="project" value="TreeGrafter"/>
</dbReference>
<comment type="function">
    <text evidence="2">Co-chaperone that regulates diverse cellular pathways, such as programmed cell death and stress responses.</text>
</comment>
<dbReference type="InterPro" id="IPR003103">
    <property type="entry name" value="BAG_domain"/>
</dbReference>
<reference evidence="6" key="1">
    <citation type="submission" date="2018-05" db="EMBL/GenBank/DDBJ databases">
        <title>Draft genome of Mucuna pruriens seed.</title>
        <authorList>
            <person name="Nnadi N.E."/>
            <person name="Vos R."/>
            <person name="Hasami M.H."/>
            <person name="Devisetty U.K."/>
            <person name="Aguiy J.C."/>
        </authorList>
    </citation>
    <scope>NUCLEOTIDE SEQUENCE [LARGE SCALE GENOMIC DNA]</scope>
    <source>
        <strain evidence="6">JCA_2017</strain>
    </source>
</reference>
<dbReference type="SUPFAM" id="SSF63491">
    <property type="entry name" value="BAG domain"/>
    <property type="match status" value="1"/>
</dbReference>
<evidence type="ECO:0000256" key="2">
    <source>
        <dbReference type="ARBA" id="ARBA00058673"/>
    </source>
</evidence>
<dbReference type="InterPro" id="IPR029071">
    <property type="entry name" value="Ubiquitin-like_domsf"/>
</dbReference>
<dbReference type="Gene3D" id="3.10.20.90">
    <property type="entry name" value="Phosphatidylinositol 3-kinase Catalytic Subunit, Chain A, domain 1"/>
    <property type="match status" value="1"/>
</dbReference>
<feature type="compositionally biased region" description="Low complexity" evidence="3">
    <location>
        <begin position="420"/>
        <end position="437"/>
    </location>
</feature>
<keyword evidence="7" id="KW-1185">Reference proteome</keyword>
<proteinExistence type="predicted"/>
<evidence type="ECO:0000259" key="5">
    <source>
        <dbReference type="PROSITE" id="PS51035"/>
    </source>
</evidence>
<comment type="caution">
    <text evidence="6">The sequence shown here is derived from an EMBL/GenBank/DDBJ whole genome shotgun (WGS) entry which is preliminary data.</text>
</comment>
<dbReference type="PANTHER" id="PTHR12329">
    <property type="entry name" value="BCL2-ASSOCIATED ATHANOGENE"/>
    <property type="match status" value="1"/>
</dbReference>
<dbReference type="Pfam" id="PF02179">
    <property type="entry name" value="BAG"/>
    <property type="match status" value="1"/>
</dbReference>
<feature type="domain" description="BAG" evidence="5">
    <location>
        <begin position="269"/>
        <end position="347"/>
    </location>
</feature>
<evidence type="ECO:0000259" key="4">
    <source>
        <dbReference type="PROSITE" id="PS50053"/>
    </source>
</evidence>
<dbReference type="Proteomes" id="UP000257109">
    <property type="component" value="Unassembled WGS sequence"/>
</dbReference>
<name>A0A371GXL1_MUCPR</name>
<dbReference type="STRING" id="157652.A0A371GXL1"/>
<accession>A0A371GXL1</accession>
<organism evidence="6 7">
    <name type="scientific">Mucuna pruriens</name>
    <name type="common">Velvet bean</name>
    <name type="synonym">Dolichos pruriens</name>
    <dbReference type="NCBI Taxonomy" id="157652"/>
    <lineage>
        <taxon>Eukaryota</taxon>
        <taxon>Viridiplantae</taxon>
        <taxon>Streptophyta</taxon>
        <taxon>Embryophyta</taxon>
        <taxon>Tracheophyta</taxon>
        <taxon>Spermatophyta</taxon>
        <taxon>Magnoliopsida</taxon>
        <taxon>eudicotyledons</taxon>
        <taxon>Gunneridae</taxon>
        <taxon>Pentapetalae</taxon>
        <taxon>rosids</taxon>
        <taxon>fabids</taxon>
        <taxon>Fabales</taxon>
        <taxon>Fabaceae</taxon>
        <taxon>Papilionoideae</taxon>
        <taxon>50 kb inversion clade</taxon>
        <taxon>NPAAA clade</taxon>
        <taxon>indigoferoid/millettioid clade</taxon>
        <taxon>Phaseoleae</taxon>
        <taxon>Mucuna</taxon>
    </lineage>
</organism>
<feature type="compositionally biased region" description="Polar residues" evidence="3">
    <location>
        <begin position="398"/>
        <end position="408"/>
    </location>
</feature>
<dbReference type="PROSITE" id="PS50053">
    <property type="entry name" value="UBIQUITIN_2"/>
    <property type="match status" value="1"/>
</dbReference>
<feature type="non-terminal residue" evidence="6">
    <location>
        <position position="1"/>
    </location>
</feature>
<evidence type="ECO:0000313" key="6">
    <source>
        <dbReference type="EMBL" id="RDX95295.1"/>
    </source>
</evidence>
<dbReference type="InterPro" id="IPR000626">
    <property type="entry name" value="Ubiquitin-like_dom"/>
</dbReference>
<protein>
    <submittedName>
        <fullName evidence="6">BAG family molecular chaperone regulator 1</fullName>
    </submittedName>
</protein>
<gene>
    <name evidence="6" type="primary">BAG1</name>
    <name evidence="6" type="ORF">CR513_22209</name>
</gene>
<dbReference type="InterPro" id="IPR036533">
    <property type="entry name" value="BAG_dom_sf"/>
</dbReference>
<evidence type="ECO:0000256" key="3">
    <source>
        <dbReference type="SAM" id="MobiDB-lite"/>
    </source>
</evidence>
<dbReference type="AlphaFoldDB" id="A0A371GXL1"/>
<dbReference type="CDD" id="cd17054">
    <property type="entry name" value="Ubl_AtBAG1_like"/>
    <property type="match status" value="1"/>
</dbReference>
<dbReference type="GO" id="GO:0051087">
    <property type="term" value="F:protein-folding chaperone binding"/>
    <property type="evidence" value="ECO:0007669"/>
    <property type="project" value="InterPro"/>
</dbReference>
<dbReference type="PANTHER" id="PTHR12329:SF38">
    <property type="entry name" value="BAG FAMILY MOLECULAR CHAPERONE REGULATOR-LIKE PROTEIN"/>
    <property type="match status" value="1"/>
</dbReference>
<dbReference type="PROSITE" id="PS51035">
    <property type="entry name" value="BAG"/>
    <property type="match status" value="1"/>
</dbReference>
<keyword evidence="1" id="KW-0143">Chaperone</keyword>
<dbReference type="FunFam" id="1.20.58.120:FF:000011">
    <property type="entry name" value="BAG family molecular chaperone regulator 1"/>
    <property type="match status" value="1"/>
</dbReference>
<evidence type="ECO:0000256" key="1">
    <source>
        <dbReference type="ARBA" id="ARBA00023186"/>
    </source>
</evidence>
<evidence type="ECO:0000313" key="7">
    <source>
        <dbReference type="Proteomes" id="UP000257109"/>
    </source>
</evidence>
<sequence>MERAIRLRSGELWRDKISTINSYLIKITAIKSLRATSTSPNTIIVILSRNTDTCPPENPRHSILNLNRDTPKHMLILRHTQISTSRKDVLFHFSGFGHRSVFRLRFEEERETLKPLLSIGIQEFGFEMMKMRNMRNGVSSMNGISTSTEWEMRPGGMLVQRRTAESDRNSVPPPTIRVRVKYGSTYHEVNISSQATFGELKKMLSGPTGLHHQDQKLFYKEKERDSKAFLDAVGVKDKSKMVLMEDPISQEKRYLEMRKNAKMERSAKSISEISLEVDRLGGQVSALESIISKGGKIAETEVHSLIELLMNQLLKLDGIVADGDVKLQRKMQVKRVQKYVETLDMLKVKNSMAGTNGGHAPRKVQQKHSNRQRLAPIQEQPESVSKGQLAPNEEHQQHQPSRHSTSEVVVTTKWETFDSLPPLIPVTSTTPTSSSLTNNSVHPNPKFNWEFFD</sequence>
<dbReference type="FunFam" id="3.10.20.90:FF:000298">
    <property type="entry name" value="BAG family molecular chaperone regulator 1"/>
    <property type="match status" value="1"/>
</dbReference>